<dbReference type="AlphaFoldDB" id="A0A7D8V2Q2"/>
<feature type="domain" description="Mediator complex subunit Med13 C-terminal" evidence="13">
    <location>
        <begin position="601"/>
        <end position="813"/>
    </location>
</feature>
<dbReference type="Proteomes" id="UP000473826">
    <property type="component" value="Unassembled WGS sequence"/>
</dbReference>
<dbReference type="InterPro" id="IPR051139">
    <property type="entry name" value="Mediator_complx_sub13"/>
</dbReference>
<keyword evidence="7 11" id="KW-0804">Transcription</keyword>
<evidence type="ECO:0000256" key="10">
    <source>
        <dbReference type="ARBA" id="ARBA00032008"/>
    </source>
</evidence>
<evidence type="ECO:0000256" key="12">
    <source>
        <dbReference type="SAM" id="MobiDB-lite"/>
    </source>
</evidence>
<feature type="domain" description="MID" evidence="14">
    <location>
        <begin position="451"/>
        <end position="507"/>
    </location>
</feature>
<feature type="region of interest" description="Disordered" evidence="12">
    <location>
        <begin position="228"/>
        <end position="289"/>
    </location>
</feature>
<evidence type="ECO:0000256" key="7">
    <source>
        <dbReference type="ARBA" id="ARBA00023163"/>
    </source>
</evidence>
<feature type="compositionally biased region" description="Acidic residues" evidence="12">
    <location>
        <begin position="240"/>
        <end position="251"/>
    </location>
</feature>
<dbReference type="Pfam" id="PF06333">
    <property type="entry name" value="Med13_C"/>
    <property type="match status" value="1"/>
</dbReference>
<evidence type="ECO:0000256" key="8">
    <source>
        <dbReference type="ARBA" id="ARBA00023242"/>
    </source>
</evidence>
<evidence type="ECO:0000256" key="3">
    <source>
        <dbReference type="ARBA" id="ARBA00019618"/>
    </source>
</evidence>
<sequence length="927" mass="98687">MGEDAKDLFSTSVFSTPRPVIAADEAEDDDLFGSDTGGDAGLTVPQPREPSTRGPSRGASEAGEVDITEDDFNFFDSPTVETVPLEPVAESKAEEVDEAPTPKAEPPAEVVEVVEAKESEGKPEPESKPEPPAELSVTFAEEVQESEPPKDDEPEAIDVDVVPEPEREVNPRPAKRAKVSVDIVPPEFAPLKLGKHRRPRFAYGLPSPSATVDTLRIELVERLRASQKPEKYNYSSGWDLDTDESDTEDDSAFTTGAPPTPTSETNGDDSTPAPRQSSDTLPAPVADDEVEFDGTVCVGSEWTSLKDDMGAAETLARAWNPVWVDVGLDVPSIYPPSPRSPRTQLDSDFLGTLNVEALANAVVRNRFFRSVFDADTATHAPVRPPGPLVKSGVSLSELAEAKAPDAESKFPSYALPNAFVNVGYGSSIMRIGAAALRYWRELGLSPSGGPKAIKAFVICEPGDDATAVAKDFLRDISETYQACQLGTHTAGEDELATDGIVAIAPSAIPDATVKIRARATTPTVIYVISYNQSLSVSALSPLLASASNTSWLYVVPAWSINVTNLPGMAFEVYDLVPREIRRVTPHGKALDAPTAWMPYHAFTLSPDPAPRPQLSMAWPQRSFDVLNRWRLVHGAYTFIPALDVLLVAVVDTNGDACTIRALRLDGKDSARERVAAAWDVFAQFAAQAATEWRLVICSYGIMPKDELDAWRTLAAGRHTPLSIVMVDPPAPNDGPVRSRPAVSNIPPSTFADPSATIVDETLAGSSVPLSYRPPVDIVSSANGSGATASTLFPLSSFVVGVATPTGTSTASSVYHVVFDRGLPNTTSDPHALLAPEFHRLTCLGRRRYGLDGSLPIHLESVGAARRALEAIVANAPPPPEPTPAKVPTPAPVPAAVEKVVSVEDLARQVSPVVAAAAASVVGTQVPS</sequence>
<evidence type="ECO:0000256" key="6">
    <source>
        <dbReference type="ARBA" id="ARBA00023159"/>
    </source>
</evidence>
<dbReference type="PANTHER" id="PTHR48249">
    <property type="entry name" value="MEDIATOR OF RNA POLYMERASE II TRANSCRIPTION SUBUNIT 13"/>
    <property type="match status" value="1"/>
</dbReference>
<organism evidence="15 16">
    <name type="scientific">Vanrija humicola</name>
    <name type="common">Yeast</name>
    <name type="synonym">Cryptococcus humicola</name>
    <dbReference type="NCBI Taxonomy" id="5417"/>
    <lineage>
        <taxon>Eukaryota</taxon>
        <taxon>Fungi</taxon>
        <taxon>Dikarya</taxon>
        <taxon>Basidiomycota</taxon>
        <taxon>Agaricomycotina</taxon>
        <taxon>Tremellomycetes</taxon>
        <taxon>Trichosporonales</taxon>
        <taxon>Trichosporonaceae</taxon>
        <taxon>Vanrija</taxon>
    </lineage>
</organism>
<feature type="compositionally biased region" description="Acidic residues" evidence="12">
    <location>
        <begin position="142"/>
        <end position="163"/>
    </location>
</feature>
<comment type="similarity">
    <text evidence="2 11">Belongs to the Mediator complex subunit 13 family.</text>
</comment>
<keyword evidence="5 11" id="KW-0805">Transcription regulation</keyword>
<dbReference type="InterPro" id="IPR041285">
    <property type="entry name" value="MID_MedPIWI"/>
</dbReference>
<keyword evidence="8 11" id="KW-0539">Nucleus</keyword>
<dbReference type="PANTHER" id="PTHR48249:SF3">
    <property type="entry name" value="MEDIATOR OF RNA POLYMERASE II TRANSCRIPTION SUBUNIT 13"/>
    <property type="match status" value="1"/>
</dbReference>
<name>A0A7D8V2Q2_VANHU</name>
<comment type="caution">
    <text evidence="15">The sequence shown here is derived from an EMBL/GenBank/DDBJ whole genome shotgun (WGS) entry which is preliminary data.</text>
</comment>
<dbReference type="GO" id="GO:0045944">
    <property type="term" value="P:positive regulation of transcription by RNA polymerase II"/>
    <property type="evidence" value="ECO:0007669"/>
    <property type="project" value="TreeGrafter"/>
</dbReference>
<gene>
    <name evidence="15" type="ORF">VHUM_00298</name>
</gene>
<evidence type="ECO:0000256" key="11">
    <source>
        <dbReference type="RuleBase" id="RU364134"/>
    </source>
</evidence>
<reference evidence="15 16" key="1">
    <citation type="journal article" date="2019" name="PLoS Genet.">
        <title>Convergent evolution of linked mating-type loci in basidiomycete fungi.</title>
        <authorList>
            <person name="Sun S."/>
            <person name="Coelho M.A."/>
            <person name="Heitman J."/>
            <person name="Nowrousian M."/>
        </authorList>
    </citation>
    <scope>NUCLEOTIDE SEQUENCE [LARGE SCALE GENOMIC DNA]</scope>
    <source>
        <strain evidence="15 16">CBS 4282</strain>
    </source>
</reference>
<feature type="compositionally biased region" description="Basic and acidic residues" evidence="12">
    <location>
        <begin position="114"/>
        <end position="131"/>
    </location>
</feature>
<evidence type="ECO:0000256" key="1">
    <source>
        <dbReference type="ARBA" id="ARBA00004123"/>
    </source>
</evidence>
<evidence type="ECO:0000259" key="13">
    <source>
        <dbReference type="Pfam" id="PF06333"/>
    </source>
</evidence>
<evidence type="ECO:0000256" key="5">
    <source>
        <dbReference type="ARBA" id="ARBA00023015"/>
    </source>
</evidence>
<feature type="compositionally biased region" description="Low complexity" evidence="12">
    <location>
        <begin position="99"/>
        <end position="113"/>
    </location>
</feature>
<dbReference type="GO" id="GO:0003713">
    <property type="term" value="F:transcription coactivator activity"/>
    <property type="evidence" value="ECO:0007669"/>
    <property type="project" value="TreeGrafter"/>
</dbReference>
<dbReference type="GO" id="GO:0016592">
    <property type="term" value="C:mediator complex"/>
    <property type="evidence" value="ECO:0007669"/>
    <property type="project" value="InterPro"/>
</dbReference>
<accession>A0A7D8V2Q2</accession>
<dbReference type="InterPro" id="IPR009401">
    <property type="entry name" value="Med13_C"/>
</dbReference>
<protein>
    <recommendedName>
        <fullName evidence="3 11">Mediator of RNA polymerase II transcription subunit 13</fullName>
    </recommendedName>
    <alternativeName>
        <fullName evidence="10 11">Mediator complex subunit 13</fullName>
    </alternativeName>
</protein>
<dbReference type="EMBL" id="QKWK01000001">
    <property type="protein sequence ID" value="TXT15795.1"/>
    <property type="molecule type" value="Genomic_DNA"/>
</dbReference>
<comment type="function">
    <text evidence="9 11">Component of the SRB8-11 complex. The SRB8-11 complex is a regulatory module of the Mediator complex which is itself involved in regulation of basal and activated RNA polymerase II-dependent transcription. The SRB8-11 complex may be involved in the transcriptional repression of a subset of genes regulated by Mediator. It may inhibit the association of the Mediator complex with RNA polymerase II to form the holoenzyme complex.</text>
</comment>
<keyword evidence="6 11" id="KW-0010">Activator</keyword>
<comment type="subunit">
    <text evidence="11">Component of the SRB8-11 complex, which itself associates with the Mediator complex.</text>
</comment>
<feature type="region of interest" description="Disordered" evidence="12">
    <location>
        <begin position="19"/>
        <end position="176"/>
    </location>
</feature>
<dbReference type="Pfam" id="PF18296">
    <property type="entry name" value="MID_MedPIWI"/>
    <property type="match status" value="1"/>
</dbReference>
<evidence type="ECO:0000256" key="4">
    <source>
        <dbReference type="ARBA" id="ARBA00022491"/>
    </source>
</evidence>
<evidence type="ECO:0000259" key="14">
    <source>
        <dbReference type="Pfam" id="PF18296"/>
    </source>
</evidence>
<evidence type="ECO:0000256" key="2">
    <source>
        <dbReference type="ARBA" id="ARBA00009354"/>
    </source>
</evidence>
<keyword evidence="16" id="KW-1185">Reference proteome</keyword>
<evidence type="ECO:0000313" key="16">
    <source>
        <dbReference type="Proteomes" id="UP000473826"/>
    </source>
</evidence>
<keyword evidence="4 11" id="KW-0678">Repressor</keyword>
<evidence type="ECO:0000313" key="15">
    <source>
        <dbReference type="EMBL" id="TXT15795.1"/>
    </source>
</evidence>
<feature type="compositionally biased region" description="Acidic residues" evidence="12">
    <location>
        <begin position="63"/>
        <end position="73"/>
    </location>
</feature>
<dbReference type="OrthoDB" id="103819at2759"/>
<proteinExistence type="inferred from homology"/>
<evidence type="ECO:0000256" key="9">
    <source>
        <dbReference type="ARBA" id="ARBA00025661"/>
    </source>
</evidence>
<feature type="compositionally biased region" description="Polar residues" evidence="12">
    <location>
        <begin position="262"/>
        <end position="280"/>
    </location>
</feature>
<comment type="subcellular location">
    <subcellularLocation>
        <location evidence="1 11">Nucleus</location>
    </subcellularLocation>
</comment>